<evidence type="ECO:0000313" key="2">
    <source>
        <dbReference type="Proteomes" id="UP000823660"/>
    </source>
</evidence>
<evidence type="ECO:0000313" key="1">
    <source>
        <dbReference type="EMBL" id="MBO8466349.1"/>
    </source>
</evidence>
<accession>A0A9D9I5H3</accession>
<dbReference type="AlphaFoldDB" id="A0A9D9I5H3"/>
<proteinExistence type="predicted"/>
<dbReference type="Proteomes" id="UP000823660">
    <property type="component" value="Unassembled WGS sequence"/>
</dbReference>
<comment type="caution">
    <text evidence="1">The sequence shown here is derived from an EMBL/GenBank/DDBJ whole genome shotgun (WGS) entry which is preliminary data.</text>
</comment>
<reference evidence="1" key="2">
    <citation type="journal article" date="2021" name="PeerJ">
        <title>Extensive microbial diversity within the chicken gut microbiome revealed by metagenomics and culture.</title>
        <authorList>
            <person name="Gilroy R."/>
            <person name="Ravi A."/>
            <person name="Getino M."/>
            <person name="Pursley I."/>
            <person name="Horton D.L."/>
            <person name="Alikhan N.F."/>
            <person name="Baker D."/>
            <person name="Gharbi K."/>
            <person name="Hall N."/>
            <person name="Watson M."/>
            <person name="Adriaenssens E.M."/>
            <person name="Foster-Nyarko E."/>
            <person name="Jarju S."/>
            <person name="Secka A."/>
            <person name="Antonio M."/>
            <person name="Oren A."/>
            <person name="Chaudhuri R.R."/>
            <person name="La Ragione R."/>
            <person name="Hildebrand F."/>
            <person name="Pallen M.J."/>
        </authorList>
    </citation>
    <scope>NUCLEOTIDE SEQUENCE</scope>
    <source>
        <strain evidence="1">B1-15692</strain>
    </source>
</reference>
<protein>
    <submittedName>
        <fullName evidence="1">Uncharacterized protein</fullName>
    </submittedName>
</protein>
<sequence>MFNSTGNNFGAGVIQFKDVQESNYIVLNAKFTCSPQSAEYQAAEVLEIYVPALSIARSTIAGVVARYKERGTSYGYPYIYDGGTVLKSWVKDANTLCIEKLSCFDDKQEIIIYIQTLYCMLGQGGNATKGKEKRITATSEDNALRFSTSYSFCVVFEKWIFYHMMFDGAS</sequence>
<dbReference type="EMBL" id="JADIMH010000007">
    <property type="protein sequence ID" value="MBO8466349.1"/>
    <property type="molecule type" value="Genomic_DNA"/>
</dbReference>
<name>A0A9D9I5H3_9BACT</name>
<organism evidence="1 2">
    <name type="scientific">Candidatus Cryptobacteroides faecipullorum</name>
    <dbReference type="NCBI Taxonomy" id="2840764"/>
    <lineage>
        <taxon>Bacteria</taxon>
        <taxon>Pseudomonadati</taxon>
        <taxon>Bacteroidota</taxon>
        <taxon>Bacteroidia</taxon>
        <taxon>Bacteroidales</taxon>
        <taxon>Candidatus Cryptobacteroides</taxon>
    </lineage>
</organism>
<reference evidence="1" key="1">
    <citation type="submission" date="2020-10" db="EMBL/GenBank/DDBJ databases">
        <authorList>
            <person name="Gilroy R."/>
        </authorList>
    </citation>
    <scope>NUCLEOTIDE SEQUENCE</scope>
    <source>
        <strain evidence="1">B1-15692</strain>
    </source>
</reference>
<gene>
    <name evidence="1" type="ORF">IAB99_01115</name>
</gene>